<gene>
    <name evidence="2" type="ORF">S12H4_20825</name>
</gene>
<dbReference type="Pfam" id="PF07460">
    <property type="entry name" value="NUMOD3"/>
    <property type="match status" value="1"/>
</dbReference>
<comment type="caution">
    <text evidence="2">The sequence shown here is derived from an EMBL/GenBank/DDBJ whole genome shotgun (WGS) entry which is preliminary data.</text>
</comment>
<dbReference type="AlphaFoldDB" id="X1SSU9"/>
<organism evidence="2">
    <name type="scientific">marine sediment metagenome</name>
    <dbReference type="NCBI Taxonomy" id="412755"/>
    <lineage>
        <taxon>unclassified sequences</taxon>
        <taxon>metagenomes</taxon>
        <taxon>ecological metagenomes</taxon>
    </lineage>
</organism>
<dbReference type="Gene3D" id="3.40.960.10">
    <property type="entry name" value="VSR Endonuclease"/>
    <property type="match status" value="1"/>
</dbReference>
<feature type="domain" description="Nuclease associated modular" evidence="1">
    <location>
        <begin position="25"/>
        <end position="44"/>
    </location>
</feature>
<evidence type="ECO:0000259" key="1">
    <source>
        <dbReference type="Pfam" id="PF07460"/>
    </source>
</evidence>
<dbReference type="InterPro" id="IPR003611">
    <property type="entry name" value="NUMOD3"/>
</dbReference>
<protein>
    <recommendedName>
        <fullName evidence="1">Nuclease associated modular domain-containing protein</fullName>
    </recommendedName>
</protein>
<dbReference type="GO" id="GO:0003677">
    <property type="term" value="F:DNA binding"/>
    <property type="evidence" value="ECO:0007669"/>
    <property type="project" value="InterPro"/>
</dbReference>
<accession>X1SSU9</accession>
<name>X1SSU9_9ZZZZ</name>
<proteinExistence type="predicted"/>
<dbReference type="SUPFAM" id="SSF52980">
    <property type="entry name" value="Restriction endonuclease-like"/>
    <property type="match status" value="1"/>
</dbReference>
<sequence length="233" mass="27440">IKENERRKGKTYEDIFGAEKAAAIKKKLSQSHKGQTPWIKGRTKETEPVLKRLGEIHSKRMRGRRLSENHRRRISEGNKGRVFTEETKRKIGLKSRVTLKKLWKNPEYRAEQVKRIISGWRRKPTRPEKRMIEIFEKHGLPFIYNGYIGGMVIGGKVPDFISTEGKQKVVEVFGRFFHDPNFPRHLSPIPESKTFQGTIHHYSQHGYDCLIFWEDQLKDENFVLRKVRAFIEG</sequence>
<dbReference type="InterPro" id="IPR011335">
    <property type="entry name" value="Restrct_endonuc-II-like"/>
</dbReference>
<reference evidence="2" key="1">
    <citation type="journal article" date="2014" name="Front. Microbiol.">
        <title>High frequency of phylogenetically diverse reductive dehalogenase-homologous genes in deep subseafloor sedimentary metagenomes.</title>
        <authorList>
            <person name="Kawai M."/>
            <person name="Futagami T."/>
            <person name="Toyoda A."/>
            <person name="Takaki Y."/>
            <person name="Nishi S."/>
            <person name="Hori S."/>
            <person name="Arai W."/>
            <person name="Tsubouchi T."/>
            <person name="Morono Y."/>
            <person name="Uchiyama I."/>
            <person name="Ito T."/>
            <person name="Fujiyama A."/>
            <person name="Inagaki F."/>
            <person name="Takami H."/>
        </authorList>
    </citation>
    <scope>NUCLEOTIDE SEQUENCE</scope>
    <source>
        <strain evidence="2">Expedition CK06-06</strain>
    </source>
</reference>
<dbReference type="EMBL" id="BARW01010613">
    <property type="protein sequence ID" value="GAI78435.1"/>
    <property type="molecule type" value="Genomic_DNA"/>
</dbReference>
<evidence type="ECO:0000313" key="2">
    <source>
        <dbReference type="EMBL" id="GAI78435.1"/>
    </source>
</evidence>
<feature type="non-terminal residue" evidence="2">
    <location>
        <position position="1"/>
    </location>
</feature>